<feature type="region of interest" description="Disordered" evidence="2">
    <location>
        <begin position="500"/>
        <end position="564"/>
    </location>
</feature>
<feature type="compositionally biased region" description="Basic and acidic residues" evidence="2">
    <location>
        <begin position="500"/>
        <end position="513"/>
    </location>
</feature>
<dbReference type="AlphaFoldDB" id="A0A5N6QY26"/>
<feature type="region of interest" description="Disordered" evidence="2">
    <location>
        <begin position="688"/>
        <end position="753"/>
    </location>
</feature>
<evidence type="ECO:0000256" key="1">
    <source>
        <dbReference type="SAM" id="Coils"/>
    </source>
</evidence>
<accession>A0A5N6QY26</accession>
<dbReference type="EMBL" id="CM017323">
    <property type="protein sequence ID" value="KAE8021860.1"/>
    <property type="molecule type" value="Genomic_DNA"/>
</dbReference>
<proteinExistence type="predicted"/>
<dbReference type="Gene3D" id="2.60.200.20">
    <property type="match status" value="1"/>
</dbReference>
<feature type="compositionally biased region" description="Basic and acidic residues" evidence="2">
    <location>
        <begin position="648"/>
        <end position="659"/>
    </location>
</feature>
<feature type="compositionally biased region" description="Pro residues" evidence="2">
    <location>
        <begin position="30"/>
        <end position="40"/>
    </location>
</feature>
<feature type="domain" description="FHA" evidence="3">
    <location>
        <begin position="136"/>
        <end position="186"/>
    </location>
</feature>
<evidence type="ECO:0000259" key="3">
    <source>
        <dbReference type="PROSITE" id="PS50006"/>
    </source>
</evidence>
<dbReference type="SUPFAM" id="SSF49879">
    <property type="entry name" value="SMAD/FHA domain"/>
    <property type="match status" value="1"/>
</dbReference>
<gene>
    <name evidence="4" type="ORF">FH972_007711</name>
</gene>
<keyword evidence="1" id="KW-0175">Coiled coil</keyword>
<sequence>MSTAMGAPPPKTLDETQTSSSSTSPMNAPMGPPPPKPPTANTPEPEPEPNNSETTQEPVENLPETDHGGAETSSEPEHGGAETSSEPSPSHGIAKADAPSYTIPPWSGAPCHEFYLEVLKGGSIIDQLHVHEKGAYMFGRVDLCDFLLEHPTISRFHAVLQFKRSGEAYLYDLGSTHGTSINKSQVKKKVYVDLHVGDVIRFGQSSRLYIFQGPSDLMLPETDLKIIRDAKIREGMLDREASLQRARRAASLADGVSWGMGEDAIEEAEDDADEVTWQTYKGLLTEKQEKTREKILKRTEKISHMRKEIDAIRAKDIAQGGLTQGQQTQIARNEQRMTQIMEELENLEETLNDSIRESIGARAGTVTYGKKKGATEDDEEYISDDDEFYDRTKRKPSSQLAGENQSIETADTLIDKKDVIMKKMEEKKELLSIEKNKIASETAVKTEVGDALDAFMSGLSSQLVLDKTVQLEKELSALQTELDRICYLLKIADPTGEAARKRDLKAQEQKANKSETPTVTVKKQLPIAPKESRGPEKQVNGSKLKEGSTDATMESSKKPEAVKIVSDTTEGKTAVYTAVKPQWLGAVEDRKIEVAQQVAPLDLHEPDHFVDYKDRKKVLGSGDETQTKAGSGIESAAPGLIIRKRKQVEKPEGDDKNASEPRTSSSGVVMAEDAVALLLKHKKGYSALEDEEMHESQDITADNQSSKDDKKPKRVLGPEKPSFLNTNPDYESWVPPKGQTGDGRTSLNERFGY</sequence>
<dbReference type="InterPro" id="IPR008984">
    <property type="entry name" value="SMAD_FHA_dom_sf"/>
</dbReference>
<name>A0A5N6QY26_9ROSI</name>
<dbReference type="PANTHER" id="PTHR23308">
    <property type="entry name" value="NUCLEAR INHIBITOR OF PROTEIN PHOSPHATASE-1"/>
    <property type="match status" value="1"/>
</dbReference>
<keyword evidence="5" id="KW-1185">Reference proteome</keyword>
<dbReference type="Pfam" id="PF00498">
    <property type="entry name" value="FHA"/>
    <property type="match status" value="1"/>
</dbReference>
<dbReference type="InterPro" id="IPR000253">
    <property type="entry name" value="FHA_dom"/>
</dbReference>
<evidence type="ECO:0000256" key="2">
    <source>
        <dbReference type="SAM" id="MobiDB-lite"/>
    </source>
</evidence>
<dbReference type="FunFam" id="2.60.200.20:FF:000053">
    <property type="entry name" value="Os06g0275900 protein"/>
    <property type="match status" value="1"/>
</dbReference>
<evidence type="ECO:0000313" key="5">
    <source>
        <dbReference type="Proteomes" id="UP000327013"/>
    </source>
</evidence>
<feature type="region of interest" description="Disordered" evidence="2">
    <location>
        <begin position="1"/>
        <end position="99"/>
    </location>
</feature>
<organism evidence="4 5">
    <name type="scientific">Carpinus fangiana</name>
    <dbReference type="NCBI Taxonomy" id="176857"/>
    <lineage>
        <taxon>Eukaryota</taxon>
        <taxon>Viridiplantae</taxon>
        <taxon>Streptophyta</taxon>
        <taxon>Embryophyta</taxon>
        <taxon>Tracheophyta</taxon>
        <taxon>Spermatophyta</taxon>
        <taxon>Magnoliopsida</taxon>
        <taxon>eudicotyledons</taxon>
        <taxon>Gunneridae</taxon>
        <taxon>Pentapetalae</taxon>
        <taxon>rosids</taxon>
        <taxon>fabids</taxon>
        <taxon>Fagales</taxon>
        <taxon>Betulaceae</taxon>
        <taxon>Carpinus</taxon>
    </lineage>
</organism>
<dbReference type="Proteomes" id="UP000327013">
    <property type="component" value="Chromosome 3"/>
</dbReference>
<dbReference type="PROSITE" id="PS50006">
    <property type="entry name" value="FHA_DOMAIN"/>
    <property type="match status" value="1"/>
</dbReference>
<feature type="coiled-coil region" evidence="1">
    <location>
        <begin position="330"/>
        <end position="357"/>
    </location>
</feature>
<reference evidence="4 5" key="1">
    <citation type="submission" date="2019-06" db="EMBL/GenBank/DDBJ databases">
        <title>A chromosomal-level reference genome of Carpinus fangiana (Coryloideae, Betulaceae).</title>
        <authorList>
            <person name="Yang X."/>
            <person name="Wang Z."/>
            <person name="Zhang L."/>
            <person name="Hao G."/>
            <person name="Liu J."/>
            <person name="Yang Y."/>
        </authorList>
    </citation>
    <scope>NUCLEOTIDE SEQUENCE [LARGE SCALE GENOMIC DNA]</scope>
    <source>
        <strain evidence="4">Cfa_2016G</strain>
        <tissue evidence="4">Leaf</tissue>
    </source>
</reference>
<feature type="compositionally biased region" description="Polar residues" evidence="2">
    <location>
        <begin position="742"/>
        <end position="753"/>
    </location>
</feature>
<dbReference type="CDD" id="cd22677">
    <property type="entry name" value="FHA_Kanadaptin"/>
    <property type="match status" value="1"/>
</dbReference>
<dbReference type="SMART" id="SM00240">
    <property type="entry name" value="FHA"/>
    <property type="match status" value="1"/>
</dbReference>
<evidence type="ECO:0000313" key="4">
    <source>
        <dbReference type="EMBL" id="KAE8021860.1"/>
    </source>
</evidence>
<feature type="compositionally biased region" description="Basic and acidic residues" evidence="2">
    <location>
        <begin position="64"/>
        <end position="80"/>
    </location>
</feature>
<protein>
    <recommendedName>
        <fullName evidence="3">FHA domain-containing protein</fullName>
    </recommendedName>
</protein>
<feature type="region of interest" description="Disordered" evidence="2">
    <location>
        <begin position="620"/>
        <end position="669"/>
    </location>
</feature>
<dbReference type="InterPro" id="IPR050923">
    <property type="entry name" value="Cell_Proc_Reg/RNA_Proc"/>
</dbReference>
<dbReference type="OrthoDB" id="444265at2759"/>
<feature type="compositionally biased region" description="Low complexity" evidence="2">
    <location>
        <begin position="41"/>
        <end position="58"/>
    </location>
</feature>